<gene>
    <name evidence="2" type="ORF">CRG98_043062</name>
</gene>
<organism evidence="2 3">
    <name type="scientific">Punica granatum</name>
    <name type="common">Pomegranate</name>
    <dbReference type="NCBI Taxonomy" id="22663"/>
    <lineage>
        <taxon>Eukaryota</taxon>
        <taxon>Viridiplantae</taxon>
        <taxon>Streptophyta</taxon>
        <taxon>Embryophyta</taxon>
        <taxon>Tracheophyta</taxon>
        <taxon>Spermatophyta</taxon>
        <taxon>Magnoliopsida</taxon>
        <taxon>eudicotyledons</taxon>
        <taxon>Gunneridae</taxon>
        <taxon>Pentapetalae</taxon>
        <taxon>rosids</taxon>
        <taxon>malvids</taxon>
        <taxon>Myrtales</taxon>
        <taxon>Lythraceae</taxon>
        <taxon>Punica</taxon>
    </lineage>
</organism>
<sequence length="379" mass="42494">MARKVIRSIVFHHWEETMILTRSVVTSQAENDMSRGAPNPSWQEPQANLDDHAAANQRLNQAEDDAASSKRRPKPRHEGNSEKLPNDMPSLIILPPRPVAALSPREVQRLIEEKERSKRLSQNEPAGEKRKDYPGSDKNVERPPPPQFKKFTALNSSKSIVLYEIERQGLATPPKVFKKVDLGHQSDKYCLYHKAWRHDNECSQALKNDSNRTHAVICLAMGLRGTLAKPSSKGAFTFAMGFSLLVETTFLAFYIEDMMAFAFYGEGPLTFYSMGIPQSTLRTTTIVFYNGGSWHSLPITKGPSLSTPIDLLTSTSRTMTFALSNDGILAFAFYSEGKGHACARLWDAAWECPSSRKCATDARKKKSPLPIYDLKDEGW</sequence>
<keyword evidence="3" id="KW-1185">Reference proteome</keyword>
<feature type="compositionally biased region" description="Basic and acidic residues" evidence="1">
    <location>
        <begin position="76"/>
        <end position="85"/>
    </location>
</feature>
<dbReference type="EMBL" id="PGOL01004808">
    <property type="protein sequence ID" value="PKI36543.1"/>
    <property type="molecule type" value="Genomic_DNA"/>
</dbReference>
<accession>A0A2I0HY43</accession>
<evidence type="ECO:0000313" key="2">
    <source>
        <dbReference type="EMBL" id="PKI36543.1"/>
    </source>
</evidence>
<evidence type="ECO:0000256" key="1">
    <source>
        <dbReference type="SAM" id="MobiDB-lite"/>
    </source>
</evidence>
<proteinExistence type="predicted"/>
<feature type="region of interest" description="Disordered" evidence="1">
    <location>
        <begin position="112"/>
        <end position="151"/>
    </location>
</feature>
<comment type="caution">
    <text evidence="2">The sequence shown here is derived from an EMBL/GenBank/DDBJ whole genome shotgun (WGS) entry which is preliminary data.</text>
</comment>
<reference evidence="2 3" key="1">
    <citation type="submission" date="2017-11" db="EMBL/GenBank/DDBJ databases">
        <title>De-novo sequencing of pomegranate (Punica granatum L.) genome.</title>
        <authorList>
            <person name="Akparov Z."/>
            <person name="Amiraslanov A."/>
            <person name="Hajiyeva S."/>
            <person name="Abbasov M."/>
            <person name="Kaur K."/>
            <person name="Hamwieh A."/>
            <person name="Solovyev V."/>
            <person name="Salamov A."/>
            <person name="Braich B."/>
            <person name="Kosarev P."/>
            <person name="Mahmoud A."/>
            <person name="Hajiyev E."/>
            <person name="Babayeva S."/>
            <person name="Izzatullayeva V."/>
            <person name="Mammadov A."/>
            <person name="Mammadov A."/>
            <person name="Sharifova S."/>
            <person name="Ojaghi J."/>
            <person name="Eynullazada K."/>
            <person name="Bayramov B."/>
            <person name="Abdulazimova A."/>
            <person name="Shahmuradov I."/>
        </authorList>
    </citation>
    <scope>NUCLEOTIDE SEQUENCE [LARGE SCALE GENOMIC DNA]</scope>
    <source>
        <strain evidence="3">cv. AG2017</strain>
        <tissue evidence="2">Leaf</tissue>
    </source>
</reference>
<dbReference type="Proteomes" id="UP000233551">
    <property type="component" value="Unassembled WGS sequence"/>
</dbReference>
<feature type="compositionally biased region" description="Basic and acidic residues" evidence="1">
    <location>
        <begin position="126"/>
        <end position="141"/>
    </location>
</feature>
<feature type="region of interest" description="Disordered" evidence="1">
    <location>
        <begin position="60"/>
        <end position="99"/>
    </location>
</feature>
<protein>
    <submittedName>
        <fullName evidence="2">Uncharacterized protein</fullName>
    </submittedName>
</protein>
<evidence type="ECO:0000313" key="3">
    <source>
        <dbReference type="Proteomes" id="UP000233551"/>
    </source>
</evidence>
<name>A0A2I0HY43_PUNGR</name>
<dbReference type="AlphaFoldDB" id="A0A2I0HY43"/>